<dbReference type="OrthoDB" id="274752at2759"/>
<dbReference type="STRING" id="6689.A0A423TVI3"/>
<protein>
    <submittedName>
        <fullName evidence="4">Mitochondrial ribosomal protein S17</fullName>
    </submittedName>
</protein>
<accession>A0A423TVI3</accession>
<dbReference type="GO" id="GO:0003735">
    <property type="term" value="F:structural constituent of ribosome"/>
    <property type="evidence" value="ECO:0007669"/>
    <property type="project" value="InterPro"/>
</dbReference>
<comment type="caution">
    <text evidence="4">The sequence shown here is derived from an EMBL/GenBank/DDBJ whole genome shotgun (WGS) entry which is preliminary data.</text>
</comment>
<dbReference type="InterPro" id="IPR039193">
    <property type="entry name" value="Ribosomal_uS17m_metazoa"/>
</dbReference>
<reference evidence="4 5" key="1">
    <citation type="submission" date="2018-04" db="EMBL/GenBank/DDBJ databases">
        <authorList>
            <person name="Zhang X."/>
            <person name="Yuan J."/>
            <person name="Li F."/>
            <person name="Xiang J."/>
        </authorList>
    </citation>
    <scope>NUCLEOTIDE SEQUENCE [LARGE SCALE GENOMIC DNA]</scope>
    <source>
        <tissue evidence="4">Muscle</tissue>
    </source>
</reference>
<dbReference type="InterPro" id="IPR000266">
    <property type="entry name" value="Ribosomal_uS17"/>
</dbReference>
<evidence type="ECO:0000256" key="1">
    <source>
        <dbReference type="ARBA" id="ARBA00010254"/>
    </source>
</evidence>
<reference evidence="4 5" key="2">
    <citation type="submission" date="2019-01" db="EMBL/GenBank/DDBJ databases">
        <title>The decoding of complex shrimp genome reveals the adaptation for benthos swimmer, frequently molting mechanism and breeding impact on genome.</title>
        <authorList>
            <person name="Sun Y."/>
            <person name="Gao Y."/>
            <person name="Yu Y."/>
        </authorList>
    </citation>
    <scope>NUCLEOTIDE SEQUENCE [LARGE SCALE GENOMIC DNA]</scope>
    <source>
        <tissue evidence="4">Muscle</tissue>
    </source>
</reference>
<dbReference type="PANTHER" id="PTHR24088">
    <property type="entry name" value="28S RIBOSOMAL PROTEIN S17, MITOCHONDRIAL"/>
    <property type="match status" value="1"/>
</dbReference>
<dbReference type="GO" id="GO:0005763">
    <property type="term" value="C:mitochondrial small ribosomal subunit"/>
    <property type="evidence" value="ECO:0007669"/>
    <property type="project" value="InterPro"/>
</dbReference>
<comment type="similarity">
    <text evidence="1">Belongs to the universal ribosomal protein uS17 family.</text>
</comment>
<dbReference type="AlphaFoldDB" id="A0A423TVI3"/>
<keyword evidence="2 4" id="KW-0689">Ribosomal protein</keyword>
<evidence type="ECO:0000313" key="4">
    <source>
        <dbReference type="EMBL" id="ROT80474.1"/>
    </source>
</evidence>
<dbReference type="InterPro" id="IPR012340">
    <property type="entry name" value="NA-bd_OB-fold"/>
</dbReference>
<organism evidence="4 5">
    <name type="scientific">Penaeus vannamei</name>
    <name type="common">Whiteleg shrimp</name>
    <name type="synonym">Litopenaeus vannamei</name>
    <dbReference type="NCBI Taxonomy" id="6689"/>
    <lineage>
        <taxon>Eukaryota</taxon>
        <taxon>Metazoa</taxon>
        <taxon>Ecdysozoa</taxon>
        <taxon>Arthropoda</taxon>
        <taxon>Crustacea</taxon>
        <taxon>Multicrustacea</taxon>
        <taxon>Malacostraca</taxon>
        <taxon>Eumalacostraca</taxon>
        <taxon>Eucarida</taxon>
        <taxon>Decapoda</taxon>
        <taxon>Dendrobranchiata</taxon>
        <taxon>Penaeoidea</taxon>
        <taxon>Penaeidae</taxon>
        <taxon>Penaeus</taxon>
    </lineage>
</organism>
<keyword evidence="5" id="KW-1185">Reference proteome</keyword>
<evidence type="ECO:0000256" key="2">
    <source>
        <dbReference type="ARBA" id="ARBA00022980"/>
    </source>
</evidence>
<dbReference type="Pfam" id="PF00366">
    <property type="entry name" value="Ribosomal_S17"/>
    <property type="match status" value="1"/>
</dbReference>
<dbReference type="Gene3D" id="2.40.50.140">
    <property type="entry name" value="Nucleic acid-binding proteins"/>
    <property type="match status" value="1"/>
</dbReference>
<keyword evidence="3" id="KW-0687">Ribonucleoprotein</keyword>
<dbReference type="EMBL" id="QCYY01001116">
    <property type="protein sequence ID" value="ROT80474.1"/>
    <property type="molecule type" value="Genomic_DNA"/>
</dbReference>
<proteinExistence type="inferred from homology"/>
<evidence type="ECO:0000256" key="3">
    <source>
        <dbReference type="ARBA" id="ARBA00023274"/>
    </source>
</evidence>
<dbReference type="Proteomes" id="UP000283509">
    <property type="component" value="Unassembled WGS sequence"/>
</dbReference>
<dbReference type="PANTHER" id="PTHR24088:SF0">
    <property type="entry name" value="SMALL RIBOSOMAL SUBUNIT PROTEIN US17M"/>
    <property type="match status" value="1"/>
</dbReference>
<dbReference type="GO" id="GO:0032543">
    <property type="term" value="P:mitochondrial translation"/>
    <property type="evidence" value="ECO:0007669"/>
    <property type="project" value="TreeGrafter"/>
</dbReference>
<evidence type="ECO:0000313" key="5">
    <source>
        <dbReference type="Proteomes" id="UP000283509"/>
    </source>
</evidence>
<dbReference type="SUPFAM" id="SSF50249">
    <property type="entry name" value="Nucleic acid-binding proteins"/>
    <property type="match status" value="1"/>
</dbReference>
<sequence length="166" mass="19011">MAGAVARNFMVIGQCIAHETKNAAKVRVKKLQFDERLHMYFPKHTNFYAHDPEKQCKVGDIVLIQALPEKMTRFITHSLVKVVYPYGDVTDPITGKKCVVSSYRENIDKRNEMFGMAEEGASGFDYAEAPERGWQEGKKDFTHKVGYKKWHEFEPGHPLYNDPVAS</sequence>
<name>A0A423TVI3_PENVA</name>
<gene>
    <name evidence="4" type="ORF">C7M84_000782</name>
</gene>